<dbReference type="SUPFAM" id="SSF53720">
    <property type="entry name" value="ALDH-like"/>
    <property type="match status" value="1"/>
</dbReference>
<keyword evidence="3" id="KW-1185">Reference proteome</keyword>
<name>A0ABY6LT65_9ARAC</name>
<dbReference type="Pfam" id="PF00171">
    <property type="entry name" value="Aldedh"/>
    <property type="match status" value="2"/>
</dbReference>
<sequence>MTVEEAARAAHEALFFNQGQACISPSRIFVQDSIHDRFVARSRELASARVIGDPFDPATQHGPQQILKFKTMEEVIQRANQTEYGLAAGVFTRDINKAILYSQAVHAGTIW</sequence>
<proteinExistence type="predicted"/>
<dbReference type="PANTHER" id="PTHR11699">
    <property type="entry name" value="ALDEHYDE DEHYDROGENASE-RELATED"/>
    <property type="match status" value="1"/>
</dbReference>
<reference evidence="2 3" key="1">
    <citation type="submission" date="2022-03" db="EMBL/GenBank/DDBJ databases">
        <title>A chromosomal length assembly of Cordylochernes scorpioides.</title>
        <authorList>
            <person name="Zeh D."/>
            <person name="Zeh J."/>
        </authorList>
    </citation>
    <scope>NUCLEOTIDE SEQUENCE [LARGE SCALE GENOMIC DNA]</scope>
    <source>
        <strain evidence="2">IN4F17</strain>
        <tissue evidence="2">Whole Body</tissue>
    </source>
</reference>
<feature type="domain" description="Aldehyde dehydrogenase" evidence="1">
    <location>
        <begin position="66"/>
        <end position="111"/>
    </location>
</feature>
<evidence type="ECO:0000313" key="2">
    <source>
        <dbReference type="EMBL" id="UYV84054.1"/>
    </source>
</evidence>
<dbReference type="InterPro" id="IPR016163">
    <property type="entry name" value="Ald_DH_C"/>
</dbReference>
<evidence type="ECO:0000259" key="1">
    <source>
        <dbReference type="Pfam" id="PF00171"/>
    </source>
</evidence>
<dbReference type="Proteomes" id="UP001235939">
    <property type="component" value="Chromosome X"/>
</dbReference>
<gene>
    <name evidence="2" type="ORF">LAZ67_X000988</name>
</gene>
<dbReference type="Gene3D" id="3.40.309.10">
    <property type="entry name" value="Aldehyde Dehydrogenase, Chain A, domain 2"/>
    <property type="match status" value="2"/>
</dbReference>
<accession>A0ABY6LT65</accession>
<organism evidence="2 3">
    <name type="scientific">Cordylochernes scorpioides</name>
    <dbReference type="NCBI Taxonomy" id="51811"/>
    <lineage>
        <taxon>Eukaryota</taxon>
        <taxon>Metazoa</taxon>
        <taxon>Ecdysozoa</taxon>
        <taxon>Arthropoda</taxon>
        <taxon>Chelicerata</taxon>
        <taxon>Arachnida</taxon>
        <taxon>Pseudoscorpiones</taxon>
        <taxon>Cheliferoidea</taxon>
        <taxon>Chernetidae</taxon>
        <taxon>Cordylochernes</taxon>
    </lineage>
</organism>
<protein>
    <submittedName>
        <fullName evidence="2">ALDH1A1</fullName>
    </submittedName>
</protein>
<dbReference type="InterPro" id="IPR015590">
    <property type="entry name" value="Aldehyde_DH_dom"/>
</dbReference>
<dbReference type="EMBL" id="CP092886">
    <property type="protein sequence ID" value="UYV84054.1"/>
    <property type="molecule type" value="Genomic_DNA"/>
</dbReference>
<evidence type="ECO:0000313" key="3">
    <source>
        <dbReference type="Proteomes" id="UP001235939"/>
    </source>
</evidence>
<feature type="domain" description="Aldehyde dehydrogenase" evidence="1">
    <location>
        <begin position="3"/>
        <end position="64"/>
    </location>
</feature>
<dbReference type="InterPro" id="IPR016161">
    <property type="entry name" value="Ald_DH/histidinol_DH"/>
</dbReference>